<dbReference type="PANTHER" id="PTHR43236:SF1">
    <property type="entry name" value="BLL7220 PROTEIN"/>
    <property type="match status" value="1"/>
</dbReference>
<accession>A0A5E4YC69</accession>
<name>A0A5E4YC69_9BURK</name>
<evidence type="ECO:0000313" key="3">
    <source>
        <dbReference type="EMBL" id="VVE46037.1"/>
    </source>
</evidence>
<dbReference type="InterPro" id="IPR010982">
    <property type="entry name" value="Lambda_DNA-bd_dom_sf"/>
</dbReference>
<dbReference type="SUPFAM" id="SSF47413">
    <property type="entry name" value="lambda repressor-like DNA-binding domains"/>
    <property type="match status" value="1"/>
</dbReference>
<evidence type="ECO:0000259" key="2">
    <source>
        <dbReference type="PROSITE" id="PS50943"/>
    </source>
</evidence>
<reference evidence="3 4" key="1">
    <citation type="submission" date="2019-08" db="EMBL/GenBank/DDBJ databases">
        <authorList>
            <person name="Peeters C."/>
        </authorList>
    </citation>
    <scope>NUCLEOTIDE SEQUENCE [LARGE SCALE GENOMIC DNA]</scope>
    <source>
        <strain evidence="3 4">LMG 31107</strain>
    </source>
</reference>
<dbReference type="InterPro" id="IPR001387">
    <property type="entry name" value="Cro/C1-type_HTH"/>
</dbReference>
<dbReference type="Proteomes" id="UP000396788">
    <property type="component" value="Unassembled WGS sequence"/>
</dbReference>
<dbReference type="AlphaFoldDB" id="A0A5E4YC69"/>
<dbReference type="Gene3D" id="1.10.10.2910">
    <property type="match status" value="1"/>
</dbReference>
<dbReference type="SMART" id="SM00530">
    <property type="entry name" value="HTH_XRE"/>
    <property type="match status" value="1"/>
</dbReference>
<dbReference type="Pfam" id="PF06114">
    <property type="entry name" value="Peptidase_M78"/>
    <property type="match status" value="1"/>
</dbReference>
<dbReference type="InterPro" id="IPR010359">
    <property type="entry name" value="IrrE_HExxH"/>
</dbReference>
<dbReference type="GO" id="GO:0003677">
    <property type="term" value="F:DNA binding"/>
    <property type="evidence" value="ECO:0007669"/>
    <property type="project" value="InterPro"/>
</dbReference>
<sequence length="373" mass="41150">MQVIFSGAALRMARLLRGFSLEEVACRVGKTRQYISKLETGGGSPASDMVTDLASALGVTPAFFELSRQVRAISEEHVHFRKLATTKVSVKQIALAKAAMMQRVVEVVEEHLQLPAVRIPQFERPVNNTATEEIAEACRREWGLGLGPISDMTRLAENVGAIVTTFSGISREVDALSFCGVRPIIVRNDAKASACRQRFDIAHELGHCVMHAGVVTGDRVTESEANRFASALLLPRSMMFKLFPSPRGAYLDWKGIREFKFTWKVSKAAILYRARQLEIISDDLYKRGVIGLRRNGEAAGEREDSLIPMERSALLNRSVVLLREKLGITLPVLAAQIGISVAMLDELLCDDVCLDESNQSREQSNVIPLRASA</sequence>
<dbReference type="CDD" id="cd00093">
    <property type="entry name" value="HTH_XRE"/>
    <property type="match status" value="1"/>
</dbReference>
<gene>
    <name evidence="3" type="ORF">PCE31107_04420</name>
</gene>
<dbReference type="Pfam" id="PF01381">
    <property type="entry name" value="HTH_3"/>
    <property type="match status" value="1"/>
</dbReference>
<feature type="domain" description="HTH cro/C1-type" evidence="2">
    <location>
        <begin position="10"/>
        <end position="64"/>
    </location>
</feature>
<protein>
    <submittedName>
        <fullName evidence="3">ImmA/IrrE family metallo-endopeptidase</fullName>
    </submittedName>
</protein>
<organism evidence="3 4">
    <name type="scientific">Pandoraea cepalis</name>
    <dbReference type="NCBI Taxonomy" id="2508294"/>
    <lineage>
        <taxon>Bacteria</taxon>
        <taxon>Pseudomonadati</taxon>
        <taxon>Pseudomonadota</taxon>
        <taxon>Betaproteobacteria</taxon>
        <taxon>Burkholderiales</taxon>
        <taxon>Burkholderiaceae</taxon>
        <taxon>Pandoraea</taxon>
    </lineage>
</organism>
<dbReference type="PANTHER" id="PTHR43236">
    <property type="entry name" value="ANTITOXIN HIGA1"/>
    <property type="match status" value="1"/>
</dbReference>
<dbReference type="InterPro" id="IPR052345">
    <property type="entry name" value="Rad_response_metalloprotease"/>
</dbReference>
<evidence type="ECO:0000256" key="1">
    <source>
        <dbReference type="ARBA" id="ARBA00007227"/>
    </source>
</evidence>
<evidence type="ECO:0000313" key="4">
    <source>
        <dbReference type="Proteomes" id="UP000396788"/>
    </source>
</evidence>
<dbReference type="PROSITE" id="PS50943">
    <property type="entry name" value="HTH_CROC1"/>
    <property type="match status" value="1"/>
</dbReference>
<dbReference type="Gene3D" id="1.10.260.40">
    <property type="entry name" value="lambda repressor-like DNA-binding domains"/>
    <property type="match status" value="1"/>
</dbReference>
<dbReference type="EMBL" id="CABPRY010000016">
    <property type="protein sequence ID" value="VVE46037.1"/>
    <property type="molecule type" value="Genomic_DNA"/>
</dbReference>
<proteinExistence type="inferred from homology"/>
<comment type="similarity">
    <text evidence="1">Belongs to the short-chain fatty acyl-CoA assimilation regulator (ScfR) family.</text>
</comment>
<dbReference type="RefSeq" id="WP_217425222.1">
    <property type="nucleotide sequence ID" value="NZ_CABPRY010000016.1"/>
</dbReference>